<dbReference type="InterPro" id="IPR036430">
    <property type="entry name" value="RNase_T2-like_sf"/>
</dbReference>
<dbReference type="PaxDb" id="3880-AES99969"/>
<accession>G7KCR0</accession>
<dbReference type="EMBL" id="CM001221">
    <property type="protein sequence ID" value="AES99969.1"/>
    <property type="molecule type" value="Genomic_DNA"/>
</dbReference>
<evidence type="ECO:0000256" key="1">
    <source>
        <dbReference type="ARBA" id="ARBA00007469"/>
    </source>
</evidence>
<dbReference type="AlphaFoldDB" id="G7KCR0"/>
<dbReference type="SUPFAM" id="SSF55895">
    <property type="entry name" value="Ribonuclease Rh-like"/>
    <property type="match status" value="1"/>
</dbReference>
<comment type="similarity">
    <text evidence="1 2">Belongs to the RNase T2 family.</text>
</comment>
<protein>
    <submittedName>
        <fullName evidence="3">Ribonuclease T2 family protein</fullName>
    </submittedName>
</protein>
<dbReference type="Proteomes" id="UP000002051">
    <property type="component" value="Chromosome 5"/>
</dbReference>
<organism evidence="3 5">
    <name type="scientific">Medicago truncatula</name>
    <name type="common">Barrel medic</name>
    <name type="synonym">Medicago tribuloides</name>
    <dbReference type="NCBI Taxonomy" id="3880"/>
    <lineage>
        <taxon>Eukaryota</taxon>
        <taxon>Viridiplantae</taxon>
        <taxon>Streptophyta</taxon>
        <taxon>Embryophyta</taxon>
        <taxon>Tracheophyta</taxon>
        <taxon>Spermatophyta</taxon>
        <taxon>Magnoliopsida</taxon>
        <taxon>eudicotyledons</taxon>
        <taxon>Gunneridae</taxon>
        <taxon>Pentapetalae</taxon>
        <taxon>rosids</taxon>
        <taxon>fabids</taxon>
        <taxon>Fabales</taxon>
        <taxon>Fabaceae</taxon>
        <taxon>Papilionoideae</taxon>
        <taxon>50 kb inversion clade</taxon>
        <taxon>NPAAA clade</taxon>
        <taxon>Hologalegina</taxon>
        <taxon>IRL clade</taxon>
        <taxon>Trifolieae</taxon>
        <taxon>Medicago</taxon>
    </lineage>
</organism>
<dbReference type="PANTHER" id="PTHR11240:SF72">
    <property type="entry name" value="RIBONUCLEASE 1"/>
    <property type="match status" value="1"/>
</dbReference>
<dbReference type="GO" id="GO:0033897">
    <property type="term" value="F:ribonuclease T2 activity"/>
    <property type="evidence" value="ECO:0007669"/>
    <property type="project" value="InterPro"/>
</dbReference>
<dbReference type="PANTHER" id="PTHR11240">
    <property type="entry name" value="RIBONUCLEASE T2"/>
    <property type="match status" value="1"/>
</dbReference>
<dbReference type="GO" id="GO:0003723">
    <property type="term" value="F:RNA binding"/>
    <property type="evidence" value="ECO:0007669"/>
    <property type="project" value="InterPro"/>
</dbReference>
<dbReference type="EnsemblPlants" id="AES99969">
    <property type="protein sequence ID" value="AES99969"/>
    <property type="gene ID" value="MTR_5g086770"/>
</dbReference>
<proteinExistence type="inferred from homology"/>
<dbReference type="GO" id="GO:0005576">
    <property type="term" value="C:extracellular region"/>
    <property type="evidence" value="ECO:0000318"/>
    <property type="project" value="GO_Central"/>
</dbReference>
<dbReference type="Pfam" id="PF00445">
    <property type="entry name" value="Ribonuclease_T2"/>
    <property type="match status" value="1"/>
</dbReference>
<reference evidence="3 5" key="1">
    <citation type="journal article" date="2011" name="Nature">
        <title>The Medicago genome provides insight into the evolution of rhizobial symbioses.</title>
        <authorList>
            <person name="Young N.D."/>
            <person name="Debelle F."/>
            <person name="Oldroyd G.E."/>
            <person name="Geurts R."/>
            <person name="Cannon S.B."/>
            <person name="Udvardi M.K."/>
            <person name="Benedito V.A."/>
            <person name="Mayer K.F."/>
            <person name="Gouzy J."/>
            <person name="Schoof H."/>
            <person name="Van de Peer Y."/>
            <person name="Proost S."/>
            <person name="Cook D.R."/>
            <person name="Meyers B.C."/>
            <person name="Spannagl M."/>
            <person name="Cheung F."/>
            <person name="De Mita S."/>
            <person name="Krishnakumar V."/>
            <person name="Gundlach H."/>
            <person name="Zhou S."/>
            <person name="Mudge J."/>
            <person name="Bharti A.K."/>
            <person name="Murray J.D."/>
            <person name="Naoumkina M.A."/>
            <person name="Rosen B."/>
            <person name="Silverstein K.A."/>
            <person name="Tang H."/>
            <person name="Rombauts S."/>
            <person name="Zhao P.X."/>
            <person name="Zhou P."/>
            <person name="Barbe V."/>
            <person name="Bardou P."/>
            <person name="Bechner M."/>
            <person name="Bellec A."/>
            <person name="Berger A."/>
            <person name="Berges H."/>
            <person name="Bidwell S."/>
            <person name="Bisseling T."/>
            <person name="Choisne N."/>
            <person name="Couloux A."/>
            <person name="Denny R."/>
            <person name="Deshpande S."/>
            <person name="Dai X."/>
            <person name="Doyle J.J."/>
            <person name="Dudez A.M."/>
            <person name="Farmer A.D."/>
            <person name="Fouteau S."/>
            <person name="Franken C."/>
            <person name="Gibelin C."/>
            <person name="Gish J."/>
            <person name="Goldstein S."/>
            <person name="Gonzalez A.J."/>
            <person name="Green P.J."/>
            <person name="Hallab A."/>
            <person name="Hartog M."/>
            <person name="Hua A."/>
            <person name="Humphray S.J."/>
            <person name="Jeong D.H."/>
            <person name="Jing Y."/>
            <person name="Jocker A."/>
            <person name="Kenton S.M."/>
            <person name="Kim D.J."/>
            <person name="Klee K."/>
            <person name="Lai H."/>
            <person name="Lang C."/>
            <person name="Lin S."/>
            <person name="Macmil S.L."/>
            <person name="Magdelenat G."/>
            <person name="Matthews L."/>
            <person name="McCorrison J."/>
            <person name="Monaghan E.L."/>
            <person name="Mun J.H."/>
            <person name="Najar F.Z."/>
            <person name="Nicholson C."/>
            <person name="Noirot C."/>
            <person name="O'Bleness M."/>
            <person name="Paule C.R."/>
            <person name="Poulain J."/>
            <person name="Prion F."/>
            <person name="Qin B."/>
            <person name="Qu C."/>
            <person name="Retzel E.F."/>
            <person name="Riddle C."/>
            <person name="Sallet E."/>
            <person name="Samain S."/>
            <person name="Samson N."/>
            <person name="Sanders I."/>
            <person name="Saurat O."/>
            <person name="Scarpelli C."/>
            <person name="Schiex T."/>
            <person name="Segurens B."/>
            <person name="Severin A.J."/>
            <person name="Sherrier D.J."/>
            <person name="Shi R."/>
            <person name="Sims S."/>
            <person name="Singer S.R."/>
            <person name="Sinharoy S."/>
            <person name="Sterck L."/>
            <person name="Viollet A."/>
            <person name="Wang B.B."/>
            <person name="Wang K."/>
            <person name="Wang M."/>
            <person name="Wang X."/>
            <person name="Warfsmann J."/>
            <person name="Weissenbach J."/>
            <person name="White D.D."/>
            <person name="White J.D."/>
            <person name="Wiley G.B."/>
            <person name="Wincker P."/>
            <person name="Xing Y."/>
            <person name="Yang L."/>
            <person name="Yao Z."/>
            <person name="Ying F."/>
            <person name="Zhai J."/>
            <person name="Zhou L."/>
            <person name="Zuber A."/>
            <person name="Denarie J."/>
            <person name="Dixon R.A."/>
            <person name="May G.D."/>
            <person name="Schwartz D.C."/>
            <person name="Rogers J."/>
            <person name="Quetier F."/>
            <person name="Town C.D."/>
            <person name="Roe B.A."/>
        </authorList>
    </citation>
    <scope>NUCLEOTIDE SEQUENCE [LARGE SCALE GENOMIC DNA]</scope>
    <source>
        <strain evidence="3">A17</strain>
        <strain evidence="4 5">cv. Jemalong A17</strain>
    </source>
</reference>
<sequence>MSCPVYKAAAVNHGREKQRPTRNNNVDGKLGIPASTLLSSQIRILLGKGFIGQDNAIDLVNNFKIWGLWPVRIQNTTDPLLCRENPLLEQSKIEDLWNALLNAWPSLFGPDYTLWSNQWKKHGLCSYPTFDIHQYFSVALYNWGSRNLTDDLGRYGIRPLAYTLEAIEKSVGFTPQLICSNETTFWTSELLEIRLCHERNGIDLKNCTRQHGCPSNFYWLP</sequence>
<dbReference type="GO" id="GO:0006401">
    <property type="term" value="P:RNA catabolic process"/>
    <property type="evidence" value="ECO:0000318"/>
    <property type="project" value="GO_Central"/>
</dbReference>
<evidence type="ECO:0000313" key="4">
    <source>
        <dbReference type="EnsemblPlants" id="AES99969"/>
    </source>
</evidence>
<gene>
    <name evidence="3" type="ordered locus">MTR_5g086770</name>
</gene>
<dbReference type="GO" id="GO:0004521">
    <property type="term" value="F:RNA endonuclease activity"/>
    <property type="evidence" value="ECO:0000318"/>
    <property type="project" value="GO_Central"/>
</dbReference>
<dbReference type="HOGENOM" id="CLU_1252299_0_0_1"/>
<dbReference type="InterPro" id="IPR001568">
    <property type="entry name" value="RNase_T2-like"/>
</dbReference>
<reference evidence="3 5" key="2">
    <citation type="journal article" date="2014" name="BMC Genomics">
        <title>An improved genome release (version Mt4.0) for the model legume Medicago truncatula.</title>
        <authorList>
            <person name="Tang H."/>
            <person name="Krishnakumar V."/>
            <person name="Bidwell S."/>
            <person name="Rosen B."/>
            <person name="Chan A."/>
            <person name="Zhou S."/>
            <person name="Gentzbittel L."/>
            <person name="Childs K.L."/>
            <person name="Yandell M."/>
            <person name="Gundlach H."/>
            <person name="Mayer K.F."/>
            <person name="Schwartz D.C."/>
            <person name="Town C.D."/>
        </authorList>
    </citation>
    <scope>GENOME REANNOTATION</scope>
    <source>
        <strain evidence="4 5">cv. Jemalong A17</strain>
    </source>
</reference>
<name>G7KCR0_MEDTR</name>
<keyword evidence="5" id="KW-1185">Reference proteome</keyword>
<dbReference type="Gene3D" id="3.90.730.10">
    <property type="entry name" value="Ribonuclease T2-like"/>
    <property type="match status" value="1"/>
</dbReference>
<reference evidence="4" key="3">
    <citation type="submission" date="2015-04" db="UniProtKB">
        <authorList>
            <consortium name="EnsemblPlants"/>
        </authorList>
    </citation>
    <scope>IDENTIFICATION</scope>
    <source>
        <strain evidence="4">cv. Jemalong A17</strain>
    </source>
</reference>
<evidence type="ECO:0000256" key="2">
    <source>
        <dbReference type="RuleBase" id="RU004328"/>
    </source>
</evidence>
<dbReference type="OMA" id="CHERNGI"/>
<dbReference type="eggNOG" id="KOG1642">
    <property type="taxonomic scope" value="Eukaryota"/>
</dbReference>
<evidence type="ECO:0000313" key="5">
    <source>
        <dbReference type="Proteomes" id="UP000002051"/>
    </source>
</evidence>
<evidence type="ECO:0000313" key="3">
    <source>
        <dbReference type="EMBL" id="AES99969.1"/>
    </source>
</evidence>